<dbReference type="InterPro" id="IPR052895">
    <property type="entry name" value="HetReg/Transcr_Mod"/>
</dbReference>
<dbReference type="Proteomes" id="UP001595075">
    <property type="component" value="Unassembled WGS sequence"/>
</dbReference>
<keyword evidence="3" id="KW-1185">Reference proteome</keyword>
<evidence type="ECO:0000259" key="1">
    <source>
        <dbReference type="Pfam" id="PF06985"/>
    </source>
</evidence>
<organism evidence="2 3">
    <name type="scientific">Oculimacula yallundae</name>
    <dbReference type="NCBI Taxonomy" id="86028"/>
    <lineage>
        <taxon>Eukaryota</taxon>
        <taxon>Fungi</taxon>
        <taxon>Dikarya</taxon>
        <taxon>Ascomycota</taxon>
        <taxon>Pezizomycotina</taxon>
        <taxon>Leotiomycetes</taxon>
        <taxon>Helotiales</taxon>
        <taxon>Ploettnerulaceae</taxon>
        <taxon>Oculimacula</taxon>
    </lineage>
</organism>
<accession>A0ABR4C9F0</accession>
<name>A0ABR4C9F0_9HELO</name>
<feature type="domain" description="Heterokaryon incompatibility" evidence="1">
    <location>
        <begin position="45"/>
        <end position="209"/>
    </location>
</feature>
<dbReference type="PANTHER" id="PTHR24148">
    <property type="entry name" value="ANKYRIN REPEAT DOMAIN-CONTAINING PROTEIN 39 HOMOLOG-RELATED"/>
    <property type="match status" value="1"/>
</dbReference>
<gene>
    <name evidence="2" type="ORF">VTL71DRAFT_2208</name>
</gene>
<dbReference type="Pfam" id="PF26639">
    <property type="entry name" value="Het-6_barrel"/>
    <property type="match status" value="1"/>
</dbReference>
<proteinExistence type="predicted"/>
<evidence type="ECO:0000313" key="2">
    <source>
        <dbReference type="EMBL" id="KAL2066137.1"/>
    </source>
</evidence>
<dbReference type="PANTHER" id="PTHR24148:SF73">
    <property type="entry name" value="HET DOMAIN PROTEIN (AFU_ORTHOLOGUE AFUA_8G01020)"/>
    <property type="match status" value="1"/>
</dbReference>
<dbReference type="InterPro" id="IPR010730">
    <property type="entry name" value="HET"/>
</dbReference>
<reference evidence="2 3" key="1">
    <citation type="journal article" date="2024" name="Commun. Biol.">
        <title>Comparative genomic analysis of thermophilic fungi reveals convergent evolutionary adaptations and gene losses.</title>
        <authorList>
            <person name="Steindorff A.S."/>
            <person name="Aguilar-Pontes M.V."/>
            <person name="Robinson A.J."/>
            <person name="Andreopoulos B."/>
            <person name="LaButti K."/>
            <person name="Kuo A."/>
            <person name="Mondo S."/>
            <person name="Riley R."/>
            <person name="Otillar R."/>
            <person name="Haridas S."/>
            <person name="Lipzen A."/>
            <person name="Grimwood J."/>
            <person name="Schmutz J."/>
            <person name="Clum A."/>
            <person name="Reid I.D."/>
            <person name="Moisan M.C."/>
            <person name="Butler G."/>
            <person name="Nguyen T.T.M."/>
            <person name="Dewar K."/>
            <person name="Conant G."/>
            <person name="Drula E."/>
            <person name="Henrissat B."/>
            <person name="Hansel C."/>
            <person name="Singer S."/>
            <person name="Hutchinson M.I."/>
            <person name="de Vries R.P."/>
            <person name="Natvig D.O."/>
            <person name="Powell A.J."/>
            <person name="Tsang A."/>
            <person name="Grigoriev I.V."/>
        </authorList>
    </citation>
    <scope>NUCLEOTIDE SEQUENCE [LARGE SCALE GENOMIC DNA]</scope>
    <source>
        <strain evidence="2 3">CBS 494.80</strain>
    </source>
</reference>
<dbReference type="EMBL" id="JAZHXI010000011">
    <property type="protein sequence ID" value="KAL2066137.1"/>
    <property type="molecule type" value="Genomic_DNA"/>
</dbReference>
<comment type="caution">
    <text evidence="2">The sequence shown here is derived from an EMBL/GenBank/DDBJ whole genome shotgun (WGS) entry which is preliminary data.</text>
</comment>
<sequence length="674" mass="77168">MEAYKYTRLQRPTSFRLMQLHGSNVWTEVLRLELVEVSADQHPPYEAISYTWDGQKPTQSIICRDAHMLVTRNSEAALRHLRPRSNDKHRLLWMDSICIDQDTEVDAMTERQTQVAMMGVIYRAAEQVLIWLGDGSDTLWRSFGAESFQVSTTFDWLSRISTLAANEAMQHVEGGDQVLLTLASEMKVSHLFEVFRVIPWFKRIWVVQEAALSKIAVLIYGDTMIPFDSILRARHRLSSLSTSSLQASVLTGALNTGFDIHDRATRCLSSSSFTAVDIMLEARFSHASQSKDKVFALYGLFAALKLSLPEPDYSKTEAQIFRETTIAIIERYCSLDVLEQVHGLGAPEGLVSWAPNWASKKHAFHPIIRHNVTRSSPPIFSFSNDKKTLIVRGTTVDGIVKVAGVALVHCHEGMGIPADYFVWSHNAQPELEFWRTMLESWPQHSESILPLWNLLVLRELCEFAKQSLLGEKEEQEFLFELFSTILSREPSWNAQKDFKLMRKWWAIISGQQPATTLDSEESLPENTWMTPTVQKIRANAELAPLLNTSEFRIFETISTSSKFSKIHEHTAYQTLFRTKSGRLGMAPHPIKVGDEIALFSGRRLPMVLRPQQNDSEFRLITPAYVHDRIVDHSKKTKDPQDTALALRSRTKVTQRIHSDFKHITYRTDWEYQWE</sequence>
<protein>
    <recommendedName>
        <fullName evidence="1">Heterokaryon incompatibility domain-containing protein</fullName>
    </recommendedName>
</protein>
<dbReference type="Pfam" id="PF06985">
    <property type="entry name" value="HET"/>
    <property type="match status" value="1"/>
</dbReference>
<evidence type="ECO:0000313" key="3">
    <source>
        <dbReference type="Proteomes" id="UP001595075"/>
    </source>
</evidence>